<dbReference type="InterPro" id="IPR006980">
    <property type="entry name" value="NH3_CH4_mOase_C"/>
</dbReference>
<proteinExistence type="predicted"/>
<keyword evidence="2" id="KW-0560">Oxidoreductase</keyword>
<feature type="transmembrane region" description="Helical" evidence="1">
    <location>
        <begin position="63"/>
        <end position="87"/>
    </location>
</feature>
<dbReference type="InterPro" id="IPR023349">
    <property type="entry name" value="NH3_CH4_mOase_C_sf"/>
</dbReference>
<keyword evidence="1" id="KW-0472">Membrane</keyword>
<organism evidence="2">
    <name type="scientific">Methylococcaceae bacterium ET-HIRO</name>
    <dbReference type="NCBI Taxonomy" id="557143"/>
    <lineage>
        <taxon>Bacteria</taxon>
        <taxon>Pseudomonadati</taxon>
        <taxon>Pseudomonadota</taxon>
        <taxon>Gammaproteobacteria</taxon>
        <taxon>Methylococcales</taxon>
        <taxon>Methylococcaceae</taxon>
    </lineage>
</organism>
<keyword evidence="1" id="KW-0812">Transmembrane</keyword>
<dbReference type="AlphaFoldDB" id="B9X093"/>
<protein>
    <submittedName>
        <fullName evidence="2">Methane monooxygenase protein C1</fullName>
    </submittedName>
</protein>
<dbReference type="CDD" id="cd19412">
    <property type="entry name" value="pMMO-AMO_C"/>
    <property type="match status" value="1"/>
</dbReference>
<accession>B9X093</accession>
<dbReference type="EMBL" id="AB453962">
    <property type="protein sequence ID" value="BAH22835.1"/>
    <property type="molecule type" value="Genomic_DNA"/>
</dbReference>
<feature type="transmembrane region" description="Helical" evidence="1">
    <location>
        <begin position="221"/>
        <end position="241"/>
    </location>
</feature>
<reference evidence="2" key="1">
    <citation type="submission" date="2008-08" db="EMBL/GenBank/DDBJ databases">
        <title>Discovery of ethane monooxygenase in marine bacteria belongs to Methylococcaceae that could grow on ethane, but not methane.</title>
        <authorList>
            <person name="Nakamura T."/>
            <person name="Hoaki T."/>
            <person name="Hanada S."/>
            <person name="Maruyama A."/>
            <person name="Kamagata Y."/>
            <person name="Fuse H."/>
        </authorList>
    </citation>
    <scope>NUCLEOTIDE SEQUENCE</scope>
    <source>
        <strain evidence="2">ET-HIRO</strain>
    </source>
</reference>
<dbReference type="Gene3D" id="1.20.1050.50">
    <property type="entry name" value="Particulate methane monooxygenase subunit c2. Chain: C"/>
    <property type="match status" value="1"/>
</dbReference>
<dbReference type="Pfam" id="PF04896">
    <property type="entry name" value="AmoC"/>
    <property type="match status" value="1"/>
</dbReference>
<name>B9X093_9GAMM</name>
<keyword evidence="1" id="KW-1133">Transmembrane helix</keyword>
<gene>
    <name evidence="2" type="primary">pmoC1</name>
</gene>
<evidence type="ECO:0000256" key="1">
    <source>
        <dbReference type="SAM" id="Phobius"/>
    </source>
</evidence>
<evidence type="ECO:0000313" key="2">
    <source>
        <dbReference type="EMBL" id="BAH22835.1"/>
    </source>
</evidence>
<feature type="transmembrane region" description="Helical" evidence="1">
    <location>
        <begin position="23"/>
        <end position="43"/>
    </location>
</feature>
<feature type="transmembrane region" description="Helical" evidence="1">
    <location>
        <begin position="181"/>
        <end position="201"/>
    </location>
</feature>
<feature type="transmembrane region" description="Helical" evidence="1">
    <location>
        <begin position="148"/>
        <end position="169"/>
    </location>
</feature>
<feature type="transmembrane region" description="Helical" evidence="1">
    <location>
        <begin position="107"/>
        <end position="128"/>
    </location>
</feature>
<dbReference type="GO" id="GO:0004497">
    <property type="term" value="F:monooxygenase activity"/>
    <property type="evidence" value="ECO:0007669"/>
    <property type="project" value="UniProtKB-KW"/>
</dbReference>
<keyword evidence="2" id="KW-0503">Monooxygenase</keyword>
<sequence>MNTVVQNTAPGVKPEGRYWFLDLKVMAMGVIFLIIMFSTFRWYQGWAAWEYGLDSTSPEFDQYWMTLLWAEIAAELIIFTLLVGSIWITRDRNLEQLAPRVEFKRTVFFISLIVIYGVSFYFAGSFFAEQDASWHQTVVRDTAFTPSHIGVFYLGMPTFIIIGTSIFTYAMTRLPYFSKQISIPLTLVVVGPFLLLPTVGYNEWGHAFWIMEEYFTVPLHWGFVLFGWSILALGGLLVQLLTQEVPRMLAAIYDEEGELIED</sequence>